<sequence length="160" mass="17717">MEFVHSLFSNEYLIVAFLAWFIAQSIKVLHTLIRDRRFNLSRFVGSGGMPSSHSSFVMGLTTTIGLNHGWNSATFAVSLVFSLVVMYDAAGVRRAVGKQAIIMNKIIDDLQSKRKDKKSKDPKVKSQILTEKRLKELIGHTPVEVFAGAILGIIVANIVV</sequence>
<comment type="caution">
    <text evidence="2">The sequence shown here is derived from an EMBL/GenBank/DDBJ whole genome shotgun (WGS) entry which is preliminary data.</text>
</comment>
<evidence type="ECO:0000256" key="1">
    <source>
        <dbReference type="SAM" id="Phobius"/>
    </source>
</evidence>
<dbReference type="AlphaFoldDB" id="A0AA44BFT0"/>
<feature type="transmembrane region" description="Helical" evidence="1">
    <location>
        <begin position="12"/>
        <end position="33"/>
    </location>
</feature>
<dbReference type="PANTHER" id="PTHR31446:SF29">
    <property type="entry name" value="ACID PHOSPHATASE_VANADIUM-DEPENDENT HALOPEROXIDASE-RELATED PROTEIN"/>
    <property type="match status" value="1"/>
</dbReference>
<organism evidence="2 3">
    <name type="scientific">Isachenkonia alkalipeptolytica</name>
    <dbReference type="NCBI Taxonomy" id="2565777"/>
    <lineage>
        <taxon>Bacteria</taxon>
        <taxon>Bacillati</taxon>
        <taxon>Bacillota</taxon>
        <taxon>Clostridia</taxon>
        <taxon>Eubacteriales</taxon>
        <taxon>Clostridiaceae</taxon>
        <taxon>Isachenkonia</taxon>
    </lineage>
</organism>
<evidence type="ECO:0000313" key="2">
    <source>
        <dbReference type="EMBL" id="NBG88781.1"/>
    </source>
</evidence>
<feature type="transmembrane region" description="Helical" evidence="1">
    <location>
        <begin position="137"/>
        <end position="159"/>
    </location>
</feature>
<keyword evidence="1" id="KW-1133">Transmembrane helix</keyword>
<dbReference type="Proteomes" id="UP000449710">
    <property type="component" value="Unassembled WGS sequence"/>
</dbReference>
<dbReference type="PANTHER" id="PTHR31446">
    <property type="entry name" value="ACID PHOSPHATASE/VANADIUM-DEPENDENT HALOPEROXIDASE-RELATED PROTEIN"/>
    <property type="match status" value="1"/>
</dbReference>
<proteinExistence type="predicted"/>
<reference evidence="2 3" key="1">
    <citation type="submission" date="2019-04" db="EMBL/GenBank/DDBJ databases">
        <title>Isachenkonia alkalipeptolytica gen. nov. sp. nov. a new anaerobic, alkiliphilic organothrophic bacterium capable to reduce synthesized ferrihydrite isolated from a soda lake.</title>
        <authorList>
            <person name="Toshchakov S.V."/>
            <person name="Zavarzina D.G."/>
            <person name="Zhilina T.N."/>
            <person name="Kostrikina N.A."/>
            <person name="Kublanov I.V."/>
        </authorList>
    </citation>
    <scope>NUCLEOTIDE SEQUENCE [LARGE SCALE GENOMIC DNA]</scope>
    <source>
        <strain evidence="2 3">Z-1701</strain>
    </source>
</reference>
<accession>A0AA44BFT0</accession>
<keyword evidence="1" id="KW-0472">Membrane</keyword>
<keyword evidence="1" id="KW-0812">Transmembrane</keyword>
<dbReference type="RefSeq" id="WP_160721742.1">
    <property type="nucleotide sequence ID" value="NZ_SUMG01000011.1"/>
</dbReference>
<dbReference type="EMBL" id="SUMG01000011">
    <property type="protein sequence ID" value="NBG88781.1"/>
    <property type="molecule type" value="Genomic_DNA"/>
</dbReference>
<keyword evidence="3" id="KW-1185">Reference proteome</keyword>
<dbReference type="Pfam" id="PF02681">
    <property type="entry name" value="DUF212"/>
    <property type="match status" value="1"/>
</dbReference>
<dbReference type="InterPro" id="IPR003832">
    <property type="entry name" value="DUF212"/>
</dbReference>
<name>A0AA44BFT0_9CLOT</name>
<protein>
    <submittedName>
        <fullName evidence="2">Divergent PAP2 family protein</fullName>
    </submittedName>
</protein>
<gene>
    <name evidence="2" type="ORF">ISALK_09730</name>
</gene>
<evidence type="ECO:0000313" key="3">
    <source>
        <dbReference type="Proteomes" id="UP000449710"/>
    </source>
</evidence>